<dbReference type="OrthoDB" id="9787486at2"/>
<dbReference type="EMBL" id="MDGQ01000005">
    <property type="protein sequence ID" value="OEK04986.1"/>
    <property type="molecule type" value="Genomic_DNA"/>
</dbReference>
<comment type="similarity">
    <text evidence="1">Belongs to the short-chain dehydrogenases/reductases (SDR) family.</text>
</comment>
<dbReference type="InterPro" id="IPR051122">
    <property type="entry name" value="SDR_DHRS6-like"/>
</dbReference>
<reference evidence="3 4" key="1">
    <citation type="submission" date="2016-08" db="EMBL/GenBank/DDBJ databases">
        <title>Draft genome of Fabibacter sp. strain SK-8.</title>
        <authorList>
            <person name="Wong S.-K."/>
            <person name="Hamasaki K."/>
            <person name="Yoshizawa S."/>
        </authorList>
    </citation>
    <scope>NUCLEOTIDE SEQUENCE [LARGE SCALE GENOMIC DNA]</scope>
    <source>
        <strain evidence="3 4">SK-8</strain>
    </source>
</reference>
<dbReference type="PANTHER" id="PTHR43477:SF1">
    <property type="entry name" value="DIHYDROANTICAPSIN 7-DEHYDROGENASE"/>
    <property type="match status" value="1"/>
</dbReference>
<comment type="caution">
    <text evidence="3">The sequence shown here is derived from an EMBL/GenBank/DDBJ whole genome shotgun (WGS) entry which is preliminary data.</text>
</comment>
<evidence type="ECO:0000313" key="4">
    <source>
        <dbReference type="Proteomes" id="UP000095552"/>
    </source>
</evidence>
<organism evidence="3 4">
    <name type="scientific">Roseivirga misakiensis</name>
    <dbReference type="NCBI Taxonomy" id="1563681"/>
    <lineage>
        <taxon>Bacteria</taxon>
        <taxon>Pseudomonadati</taxon>
        <taxon>Bacteroidota</taxon>
        <taxon>Cytophagia</taxon>
        <taxon>Cytophagales</taxon>
        <taxon>Roseivirgaceae</taxon>
        <taxon>Roseivirga</taxon>
    </lineage>
</organism>
<evidence type="ECO:0000256" key="2">
    <source>
        <dbReference type="ARBA" id="ARBA00023002"/>
    </source>
</evidence>
<dbReference type="PANTHER" id="PTHR43477">
    <property type="entry name" value="DIHYDROANTICAPSIN 7-DEHYDROGENASE"/>
    <property type="match status" value="1"/>
</dbReference>
<evidence type="ECO:0000256" key="1">
    <source>
        <dbReference type="ARBA" id="ARBA00006484"/>
    </source>
</evidence>
<dbReference type="AlphaFoldDB" id="A0A1E5T0V0"/>
<accession>A0A1E5T0V0</accession>
<dbReference type="InterPro" id="IPR002347">
    <property type="entry name" value="SDR_fam"/>
</dbReference>
<sequence>MNILIIGANGTIGQKVTAKLAEKHTIITAGRNGADETVDIADATAIKDLFERIPAQDAVVCIAGEAKWDYFKNLTEEDFYVGVRSKMMGQVNLVRIGKDYLKPNASFTLSTGVLADDPVVMTTSAAMVNGAIHSFVKAAALEMENGQRINVVCSGLVEDSKEKYEDYFPGHDPVPMPKVVNAYVKSIMGKNNGEIIRVNA</sequence>
<dbReference type="InterPro" id="IPR036291">
    <property type="entry name" value="NAD(P)-bd_dom_sf"/>
</dbReference>
<dbReference type="GO" id="GO:0016491">
    <property type="term" value="F:oxidoreductase activity"/>
    <property type="evidence" value="ECO:0007669"/>
    <property type="project" value="UniProtKB-KW"/>
</dbReference>
<evidence type="ECO:0000313" key="3">
    <source>
        <dbReference type="EMBL" id="OEK04986.1"/>
    </source>
</evidence>
<dbReference type="CDD" id="cd11731">
    <property type="entry name" value="Lin1944_like_SDR_c"/>
    <property type="match status" value="1"/>
</dbReference>
<dbReference type="Pfam" id="PF13561">
    <property type="entry name" value="adh_short_C2"/>
    <property type="match status" value="1"/>
</dbReference>
<dbReference type="NCBIfam" id="NF005754">
    <property type="entry name" value="PRK07578.1"/>
    <property type="match status" value="1"/>
</dbReference>
<dbReference type="Gene3D" id="3.40.50.720">
    <property type="entry name" value="NAD(P)-binding Rossmann-like Domain"/>
    <property type="match status" value="1"/>
</dbReference>
<keyword evidence="4" id="KW-1185">Reference proteome</keyword>
<name>A0A1E5T0V0_9BACT</name>
<dbReference type="RefSeq" id="WP_069836490.1">
    <property type="nucleotide sequence ID" value="NZ_MDGQ01000005.1"/>
</dbReference>
<protein>
    <submittedName>
        <fullName evidence="3">Short chain dehydrogenase</fullName>
    </submittedName>
</protein>
<keyword evidence="2" id="KW-0560">Oxidoreductase</keyword>
<dbReference type="STRING" id="1563681.BFP71_16295"/>
<dbReference type="Proteomes" id="UP000095552">
    <property type="component" value="Unassembled WGS sequence"/>
</dbReference>
<proteinExistence type="inferred from homology"/>
<gene>
    <name evidence="3" type="ORF">BFP71_16295</name>
</gene>
<dbReference type="SUPFAM" id="SSF51735">
    <property type="entry name" value="NAD(P)-binding Rossmann-fold domains"/>
    <property type="match status" value="1"/>
</dbReference>